<sequence>MSRKPDTPLRRGWTTGACATAATRAALMMLWGEGAPKSVRITLPKGERPSFDVSHTAQGDGWAEVGVIKDAGDDPDVTHGAMIITRVAASQGGVVFRAGEGVGTVTMPGLPIPPGEPAINPIPRQMLHETVEEMAGRLGRTPDIEITVSVPGGEALAQQTWNPRLGIKGGLSILGTTGIVRPFSCAAWIASIHRGIDVARADGLTHVAGCTGATSERVVQTLYGLPDHAMLDMGDFAGGLLKYLARHPLPHITIGGGIGKMTKLAQGARDLHSGRSQVDFDALARDIGMPELAQANTALEAYELAGETMADWVAKQALVAVRAMLPEDVGADTVVIDRAGGLLARAVA</sequence>
<evidence type="ECO:0000256" key="4">
    <source>
        <dbReference type="ARBA" id="ARBA00022691"/>
    </source>
</evidence>
<comment type="function">
    <text evidence="5">Catalyzes the methylation of C-1 in cobalt-precorrin-5B to form cobalt-precorrin-6A.</text>
</comment>
<keyword evidence="7" id="KW-1185">Reference proteome</keyword>
<name>A0ABY6DG96_9RHOB</name>
<comment type="similarity">
    <text evidence="5">Belongs to the CbiD family.</text>
</comment>
<dbReference type="GO" id="GO:0008168">
    <property type="term" value="F:methyltransferase activity"/>
    <property type="evidence" value="ECO:0007669"/>
    <property type="project" value="UniProtKB-KW"/>
</dbReference>
<dbReference type="GO" id="GO:0032259">
    <property type="term" value="P:methylation"/>
    <property type="evidence" value="ECO:0007669"/>
    <property type="project" value="UniProtKB-KW"/>
</dbReference>
<dbReference type="EMBL" id="CP106738">
    <property type="protein sequence ID" value="UXX85171.1"/>
    <property type="molecule type" value="Genomic_DNA"/>
</dbReference>
<dbReference type="EC" id="2.1.1.195" evidence="5"/>
<dbReference type="PANTHER" id="PTHR35863:SF1">
    <property type="entry name" value="COBALT-PRECORRIN-5B C(1)-METHYLTRANSFERASE"/>
    <property type="match status" value="1"/>
</dbReference>
<comment type="pathway">
    <text evidence="5">Cofactor biosynthesis; adenosylcobalamin biosynthesis; cob(II)yrinate a,c-diamide from sirohydrochlorin (anaerobic route): step 6/10.</text>
</comment>
<organism evidence="6 7">
    <name type="scientific">Roseovarius pelagicus</name>
    <dbReference type="NCBI Taxonomy" id="2980108"/>
    <lineage>
        <taxon>Bacteria</taxon>
        <taxon>Pseudomonadati</taxon>
        <taxon>Pseudomonadota</taxon>
        <taxon>Alphaproteobacteria</taxon>
        <taxon>Rhodobacterales</taxon>
        <taxon>Roseobacteraceae</taxon>
        <taxon>Roseovarius</taxon>
    </lineage>
</organism>
<dbReference type="Proteomes" id="UP001064087">
    <property type="component" value="Chromosome"/>
</dbReference>
<accession>A0ABY6DG96</accession>
<evidence type="ECO:0000256" key="3">
    <source>
        <dbReference type="ARBA" id="ARBA00022679"/>
    </source>
</evidence>
<evidence type="ECO:0000313" key="7">
    <source>
        <dbReference type="Proteomes" id="UP001064087"/>
    </source>
</evidence>
<reference evidence="6" key="1">
    <citation type="submission" date="2022-10" db="EMBL/GenBank/DDBJ databases">
        <title>Roseovarius pelagicus sp. nov., isolated from Arctic seawater.</title>
        <authorList>
            <person name="Hong Y.W."/>
            <person name="Hwang C.Y."/>
        </authorList>
    </citation>
    <scope>NUCLEOTIDE SEQUENCE</scope>
    <source>
        <strain evidence="6">HL-MP18</strain>
    </source>
</reference>
<keyword evidence="1 5" id="KW-0169">Cobalamin biosynthesis</keyword>
<dbReference type="SUPFAM" id="SSF111342">
    <property type="entry name" value="CbiD-like"/>
    <property type="match status" value="1"/>
</dbReference>
<dbReference type="InterPro" id="IPR036074">
    <property type="entry name" value="CbiD_sf"/>
</dbReference>
<comment type="catalytic activity">
    <reaction evidence="5">
        <text>Co-precorrin-5B + S-adenosyl-L-methionine = Co-precorrin-6A + S-adenosyl-L-homocysteine</text>
        <dbReference type="Rhea" id="RHEA:26285"/>
        <dbReference type="ChEBI" id="CHEBI:57856"/>
        <dbReference type="ChEBI" id="CHEBI:59789"/>
        <dbReference type="ChEBI" id="CHEBI:60063"/>
        <dbReference type="ChEBI" id="CHEBI:60064"/>
        <dbReference type="EC" id="2.1.1.195"/>
    </reaction>
</comment>
<dbReference type="Pfam" id="PF01888">
    <property type="entry name" value="CbiD"/>
    <property type="match status" value="1"/>
</dbReference>
<gene>
    <name evidence="5" type="primary">cbiD</name>
    <name evidence="6" type="ORF">N7U68_13365</name>
</gene>
<keyword evidence="4 5" id="KW-0949">S-adenosyl-L-methionine</keyword>
<dbReference type="NCBIfam" id="NF000849">
    <property type="entry name" value="PRK00075.1-1"/>
    <property type="match status" value="1"/>
</dbReference>
<dbReference type="PANTHER" id="PTHR35863">
    <property type="entry name" value="COBALT-PRECORRIN-5B C(1)-METHYLTRANSFERASE"/>
    <property type="match status" value="1"/>
</dbReference>
<dbReference type="HAMAP" id="MF_00787">
    <property type="entry name" value="CbiD"/>
    <property type="match status" value="1"/>
</dbReference>
<keyword evidence="2 5" id="KW-0489">Methyltransferase</keyword>
<evidence type="ECO:0000256" key="1">
    <source>
        <dbReference type="ARBA" id="ARBA00022573"/>
    </source>
</evidence>
<proteinExistence type="inferred from homology"/>
<dbReference type="RefSeq" id="WP_263049161.1">
    <property type="nucleotide sequence ID" value="NZ_CP106738.1"/>
</dbReference>
<dbReference type="PIRSF" id="PIRSF026782">
    <property type="entry name" value="CbiD"/>
    <property type="match status" value="1"/>
</dbReference>
<protein>
    <recommendedName>
        <fullName evidence="5">Cobalt-precorrin-5B C(1)-methyltransferase</fullName>
        <ecNumber evidence="5">2.1.1.195</ecNumber>
    </recommendedName>
    <alternativeName>
        <fullName evidence="5">Cobalt-precorrin-6A synthase</fullName>
    </alternativeName>
</protein>
<keyword evidence="3 5" id="KW-0808">Transferase</keyword>
<dbReference type="Gene3D" id="3.30.2110.10">
    <property type="entry name" value="CbiD-like"/>
    <property type="match status" value="1"/>
</dbReference>
<evidence type="ECO:0000256" key="5">
    <source>
        <dbReference type="HAMAP-Rule" id="MF_00787"/>
    </source>
</evidence>
<dbReference type="InterPro" id="IPR002748">
    <property type="entry name" value="CbiD"/>
</dbReference>
<evidence type="ECO:0000256" key="2">
    <source>
        <dbReference type="ARBA" id="ARBA00022603"/>
    </source>
</evidence>
<evidence type="ECO:0000313" key="6">
    <source>
        <dbReference type="EMBL" id="UXX85171.1"/>
    </source>
</evidence>
<dbReference type="NCBIfam" id="TIGR00312">
    <property type="entry name" value="cbiD"/>
    <property type="match status" value="1"/>
</dbReference>